<dbReference type="GO" id="GO:0006633">
    <property type="term" value="P:fatty acid biosynthetic process"/>
    <property type="evidence" value="ECO:0007669"/>
    <property type="project" value="TreeGrafter"/>
</dbReference>
<evidence type="ECO:0000256" key="3">
    <source>
        <dbReference type="ARBA" id="ARBA00022679"/>
    </source>
</evidence>
<dbReference type="SMART" id="SM00825">
    <property type="entry name" value="PKS_KS"/>
    <property type="match status" value="1"/>
</dbReference>
<dbReference type="PANTHER" id="PTHR43775:SF37">
    <property type="entry name" value="SI:DKEY-61P9.11"/>
    <property type="match status" value="1"/>
</dbReference>
<dbReference type="GeneID" id="37162247"/>
<dbReference type="InterPro" id="IPR014031">
    <property type="entry name" value="Ketoacyl_synth_C"/>
</dbReference>
<dbReference type="InterPro" id="IPR020841">
    <property type="entry name" value="PKS_Beta-ketoAc_synthase_dom"/>
</dbReference>
<feature type="domain" description="Ketosynthase family 3 (KS3)" evidence="4">
    <location>
        <begin position="1"/>
        <end position="125"/>
    </location>
</feature>
<organism evidence="5 6">
    <name type="scientific">Aspergillus piperis CBS 112811</name>
    <dbReference type="NCBI Taxonomy" id="1448313"/>
    <lineage>
        <taxon>Eukaryota</taxon>
        <taxon>Fungi</taxon>
        <taxon>Dikarya</taxon>
        <taxon>Ascomycota</taxon>
        <taxon>Pezizomycotina</taxon>
        <taxon>Eurotiomycetes</taxon>
        <taxon>Eurotiomycetidae</taxon>
        <taxon>Eurotiales</taxon>
        <taxon>Aspergillaceae</taxon>
        <taxon>Aspergillus</taxon>
        <taxon>Aspergillus subgen. Circumdati</taxon>
    </lineage>
</organism>
<dbReference type="Gene3D" id="3.40.47.10">
    <property type="match status" value="1"/>
</dbReference>
<dbReference type="Gene3D" id="3.30.70.3290">
    <property type="match status" value="1"/>
</dbReference>
<accession>A0A8G1QSU3</accession>
<dbReference type="Pfam" id="PF16197">
    <property type="entry name" value="KAsynt_C_assoc"/>
    <property type="match status" value="1"/>
</dbReference>
<dbReference type="InterPro" id="IPR001227">
    <property type="entry name" value="Ac_transferase_dom_sf"/>
</dbReference>
<evidence type="ECO:0000256" key="1">
    <source>
        <dbReference type="ARBA" id="ARBA00022450"/>
    </source>
</evidence>
<keyword evidence="6" id="KW-1185">Reference proteome</keyword>
<evidence type="ECO:0000256" key="2">
    <source>
        <dbReference type="ARBA" id="ARBA00022553"/>
    </source>
</evidence>
<dbReference type="InterPro" id="IPR016035">
    <property type="entry name" value="Acyl_Trfase/lysoPLipase"/>
</dbReference>
<keyword evidence="2" id="KW-0597">Phosphoprotein</keyword>
<dbReference type="AlphaFoldDB" id="A0A8G1QSU3"/>
<gene>
    <name evidence="5" type="ORF">BO85DRAFT_442580</name>
</gene>
<dbReference type="Gene3D" id="3.40.366.10">
    <property type="entry name" value="Malonyl-Coenzyme A Acyl Carrier Protein, domain 2"/>
    <property type="match status" value="1"/>
</dbReference>
<evidence type="ECO:0000313" key="6">
    <source>
        <dbReference type="Proteomes" id="UP000249526"/>
    </source>
</evidence>
<reference evidence="5 6" key="1">
    <citation type="submission" date="2018-02" db="EMBL/GenBank/DDBJ databases">
        <title>The genomes of Aspergillus section Nigri reveals drivers in fungal speciation.</title>
        <authorList>
            <consortium name="DOE Joint Genome Institute"/>
            <person name="Vesth T.C."/>
            <person name="Nybo J."/>
            <person name="Theobald S."/>
            <person name="Brandl J."/>
            <person name="Frisvad J.C."/>
            <person name="Nielsen K.F."/>
            <person name="Lyhne E.K."/>
            <person name="Kogle M.E."/>
            <person name="Kuo A."/>
            <person name="Riley R."/>
            <person name="Clum A."/>
            <person name="Nolan M."/>
            <person name="Lipzen A."/>
            <person name="Salamov A."/>
            <person name="Henrissat B."/>
            <person name="Wiebenga A."/>
            <person name="De vries R.P."/>
            <person name="Grigoriev I.V."/>
            <person name="Mortensen U.H."/>
            <person name="Andersen M.R."/>
            <person name="Baker S.E."/>
        </authorList>
    </citation>
    <scope>NUCLEOTIDE SEQUENCE [LARGE SCALE GENOMIC DNA]</scope>
    <source>
        <strain evidence="5 6">CBS 112811</strain>
    </source>
</reference>
<dbReference type="SUPFAM" id="SSF52151">
    <property type="entry name" value="FabD/lysophospholipase-like"/>
    <property type="match status" value="1"/>
</dbReference>
<dbReference type="SUPFAM" id="SSF53901">
    <property type="entry name" value="Thiolase-like"/>
    <property type="match status" value="1"/>
</dbReference>
<dbReference type="GO" id="GO:0004312">
    <property type="term" value="F:fatty acid synthase activity"/>
    <property type="evidence" value="ECO:0007669"/>
    <property type="project" value="TreeGrafter"/>
</dbReference>
<protein>
    <submittedName>
        <fullName evidence="5">Thiolase-like protein</fullName>
    </submittedName>
</protein>
<dbReference type="PROSITE" id="PS52004">
    <property type="entry name" value="KS3_2"/>
    <property type="match status" value="1"/>
</dbReference>
<dbReference type="EMBL" id="KZ825079">
    <property type="protein sequence ID" value="RAH53019.1"/>
    <property type="molecule type" value="Genomic_DNA"/>
</dbReference>
<dbReference type="RefSeq" id="XP_025510941.1">
    <property type="nucleotide sequence ID" value="XM_025658845.1"/>
</dbReference>
<proteinExistence type="predicted"/>
<evidence type="ECO:0000313" key="5">
    <source>
        <dbReference type="EMBL" id="RAH53019.1"/>
    </source>
</evidence>
<dbReference type="InterPro" id="IPR050091">
    <property type="entry name" value="PKS_NRPS_Biosynth_Enz"/>
</dbReference>
<dbReference type="InterPro" id="IPR016039">
    <property type="entry name" value="Thiolase-like"/>
</dbReference>
<name>A0A8G1QSU3_9EURO</name>
<dbReference type="PANTHER" id="PTHR43775">
    <property type="entry name" value="FATTY ACID SYNTHASE"/>
    <property type="match status" value="1"/>
</dbReference>
<dbReference type="Proteomes" id="UP000249526">
    <property type="component" value="Unassembled WGS sequence"/>
</dbReference>
<keyword evidence="1" id="KW-0596">Phosphopantetheine</keyword>
<sequence>MFYPSVDAQENLIRRAYRDAGIASTPLFECHGTGTVAGGTTEGTVIAKLTDRRSVFLGVVKPNLGHAEGASGINSIMKSIPRAETQSHPSQYLFQLPSSEYDRPEWVSINSFGIGGSNAHVILKSADYYMKSRDIPIRDRNIAPLDKPQIILISANTKASLDARIQRLTTYANGMEKDYLLCDLSHALAVRRRHLIYRVFVIARPDVELTEQGSIRSLWSGAVPEVSIVFTGQGTQWPGIGKRLLDTDAGFAADLKANGSDPSESSYSSMEPARYFERHYLHELRRVHQASRVHEAELSQLLCAAIGVGSAIMREFSKVVVHSPGVLSTPRIKSRVL</sequence>
<keyword evidence="3" id="KW-0808">Transferase</keyword>
<dbReference type="Pfam" id="PF02801">
    <property type="entry name" value="Ketoacyl-synt_C"/>
    <property type="match status" value="1"/>
</dbReference>
<dbReference type="InterPro" id="IPR032821">
    <property type="entry name" value="PKS_assoc"/>
</dbReference>
<evidence type="ECO:0000259" key="4">
    <source>
        <dbReference type="PROSITE" id="PS52004"/>
    </source>
</evidence>
<dbReference type="GO" id="GO:0044550">
    <property type="term" value="P:secondary metabolite biosynthetic process"/>
    <property type="evidence" value="ECO:0007669"/>
    <property type="project" value="TreeGrafter"/>
</dbReference>